<sequence length="39" mass="4547">MVCKIIFLCGHCGFVMILCNFRLVKIASDFVKKSYLIEY</sequence>
<proteinExistence type="predicted"/>
<evidence type="ECO:0000313" key="1">
    <source>
        <dbReference type="EMBL" id="SUZ71156.1"/>
    </source>
</evidence>
<protein>
    <submittedName>
        <fullName evidence="1">Uncharacterized protein</fullName>
    </submittedName>
</protein>
<accession>A0A381PVR9</accession>
<organism evidence="1">
    <name type="scientific">marine metagenome</name>
    <dbReference type="NCBI Taxonomy" id="408172"/>
    <lineage>
        <taxon>unclassified sequences</taxon>
        <taxon>metagenomes</taxon>
        <taxon>ecological metagenomes</taxon>
    </lineage>
</organism>
<reference evidence="1" key="1">
    <citation type="submission" date="2018-05" db="EMBL/GenBank/DDBJ databases">
        <authorList>
            <person name="Lanie J.A."/>
            <person name="Ng W.-L."/>
            <person name="Kazmierczak K.M."/>
            <person name="Andrzejewski T.M."/>
            <person name="Davidsen T.M."/>
            <person name="Wayne K.J."/>
            <person name="Tettelin H."/>
            <person name="Glass J.I."/>
            <person name="Rusch D."/>
            <person name="Podicherti R."/>
            <person name="Tsui H.-C.T."/>
            <person name="Winkler M.E."/>
        </authorList>
    </citation>
    <scope>NUCLEOTIDE SEQUENCE</scope>
</reference>
<dbReference type="AlphaFoldDB" id="A0A381PVR9"/>
<name>A0A381PVR9_9ZZZZ</name>
<dbReference type="EMBL" id="UINC01001113">
    <property type="protein sequence ID" value="SUZ71156.1"/>
    <property type="molecule type" value="Genomic_DNA"/>
</dbReference>
<gene>
    <name evidence="1" type="ORF">METZ01_LOCUS24010</name>
</gene>